<dbReference type="InterPro" id="IPR028846">
    <property type="entry name" value="Recoverin"/>
</dbReference>
<dbReference type="InterPro" id="IPR002048">
    <property type="entry name" value="EF_hand_dom"/>
</dbReference>
<proteinExistence type="inferred from homology"/>
<evidence type="ECO:0000259" key="8">
    <source>
        <dbReference type="PROSITE" id="PS50222"/>
    </source>
</evidence>
<dbReference type="Proteomes" id="UP001165065">
    <property type="component" value="Unassembled WGS sequence"/>
</dbReference>
<feature type="region of interest" description="Disordered" evidence="7">
    <location>
        <begin position="217"/>
        <end position="240"/>
    </location>
</feature>
<evidence type="ECO:0000313" key="9">
    <source>
        <dbReference type="EMBL" id="GMI28836.1"/>
    </source>
</evidence>
<evidence type="ECO:0000256" key="6">
    <source>
        <dbReference type="ARBA" id="ARBA00023288"/>
    </source>
</evidence>
<keyword evidence="3" id="KW-0479">Metal-binding</keyword>
<evidence type="ECO:0000256" key="4">
    <source>
        <dbReference type="ARBA" id="ARBA00022737"/>
    </source>
</evidence>
<comment type="caution">
    <text evidence="9">The sequence shown here is derived from an EMBL/GenBank/DDBJ whole genome shotgun (WGS) entry which is preliminary data.</text>
</comment>
<accession>A0A9W7G1R8</accession>
<dbReference type="GO" id="GO:0005509">
    <property type="term" value="F:calcium ion binding"/>
    <property type="evidence" value="ECO:0007669"/>
    <property type="project" value="InterPro"/>
</dbReference>
<feature type="domain" description="EF-hand" evidence="8">
    <location>
        <begin position="420"/>
        <end position="455"/>
    </location>
</feature>
<evidence type="ECO:0000313" key="10">
    <source>
        <dbReference type="Proteomes" id="UP001165065"/>
    </source>
</evidence>
<dbReference type="SUPFAM" id="SSF47473">
    <property type="entry name" value="EF-hand"/>
    <property type="match status" value="2"/>
</dbReference>
<keyword evidence="5" id="KW-0106">Calcium</keyword>
<organism evidence="9 10">
    <name type="scientific">Triparma columacea</name>
    <dbReference type="NCBI Taxonomy" id="722753"/>
    <lineage>
        <taxon>Eukaryota</taxon>
        <taxon>Sar</taxon>
        <taxon>Stramenopiles</taxon>
        <taxon>Ochrophyta</taxon>
        <taxon>Bolidophyceae</taxon>
        <taxon>Parmales</taxon>
        <taxon>Triparmaceae</taxon>
        <taxon>Triparma</taxon>
    </lineage>
</organism>
<dbReference type="InterPro" id="IPR018247">
    <property type="entry name" value="EF_Hand_1_Ca_BS"/>
</dbReference>
<dbReference type="Pfam" id="PF13202">
    <property type="entry name" value="EF-hand_5"/>
    <property type="match status" value="1"/>
</dbReference>
<dbReference type="AlphaFoldDB" id="A0A9W7G1R8"/>
<dbReference type="EMBL" id="BRYA01000669">
    <property type="protein sequence ID" value="GMI28836.1"/>
    <property type="molecule type" value="Genomic_DNA"/>
</dbReference>
<feature type="domain" description="EF-hand" evidence="8">
    <location>
        <begin position="154"/>
        <end position="189"/>
    </location>
</feature>
<evidence type="ECO:0000256" key="1">
    <source>
        <dbReference type="ARBA" id="ARBA00006049"/>
    </source>
</evidence>
<dbReference type="SMART" id="SM00054">
    <property type="entry name" value="EFh"/>
    <property type="match status" value="7"/>
</dbReference>
<protein>
    <recommendedName>
        <fullName evidence="8">EF-hand domain-containing protein</fullName>
    </recommendedName>
</protein>
<keyword evidence="10" id="KW-1185">Reference proteome</keyword>
<dbReference type="OrthoDB" id="198766at2759"/>
<reference evidence="10" key="1">
    <citation type="journal article" date="2023" name="Commun. Biol.">
        <title>Genome analysis of Parmales, the sister group of diatoms, reveals the evolutionary specialization of diatoms from phago-mixotrophs to photoautotrophs.</title>
        <authorList>
            <person name="Ban H."/>
            <person name="Sato S."/>
            <person name="Yoshikawa S."/>
            <person name="Yamada K."/>
            <person name="Nakamura Y."/>
            <person name="Ichinomiya M."/>
            <person name="Sato N."/>
            <person name="Blanc-Mathieu R."/>
            <person name="Endo H."/>
            <person name="Kuwata A."/>
            <person name="Ogata H."/>
        </authorList>
    </citation>
    <scope>NUCLEOTIDE SEQUENCE [LARGE SCALE GENOMIC DNA]</scope>
</reference>
<dbReference type="PANTHER" id="PTHR23055">
    <property type="entry name" value="CALCIUM BINDING PROTEINS"/>
    <property type="match status" value="1"/>
</dbReference>
<dbReference type="PROSITE" id="PS00018">
    <property type="entry name" value="EF_HAND_1"/>
    <property type="match status" value="3"/>
</dbReference>
<gene>
    <name evidence="9" type="ORF">TrCOL_g2200</name>
</gene>
<evidence type="ECO:0000256" key="7">
    <source>
        <dbReference type="SAM" id="MobiDB-lite"/>
    </source>
</evidence>
<dbReference type="PROSITE" id="PS50222">
    <property type="entry name" value="EF_HAND_2"/>
    <property type="match status" value="3"/>
</dbReference>
<feature type="domain" description="EF-hand" evidence="8">
    <location>
        <begin position="361"/>
        <end position="396"/>
    </location>
</feature>
<sequence>MGGVAGKYMVDGIDGDASSPVQILPSTRVFTNRDLDYIMRCMSRYKSAQQSGMSPGVTFLQFKHIFGGNRGVLLALFTTFDTDRNGLVDVLEPMSALIICSKLKTNMKWKLLFDLNDENQDDELSEHEIDMMMVSCHRGMAKMTGNQHHKSGMSLHGIAKFIFDHIDRDLNGTIDRGEYMSFLRDNPETQHYFRRINELIRSTKSISKEIHSTVKVDSRSKYGPRKTLNHPPFNKGATGGGALKVRVGGMSPGGFGTPVEEGVVFNDHTGIVSGGRFSSPVPPETLSPTKQTVRKVKTQYRPQATSTKQDEKEVHSGLGMAAPGGTPMDLELLRQIFSGVDSNLDGVIDVGEFYLSLKNTSLEDSALALFNKVDKDKNGLLTMNELILHLFPFAEEEDMDNILAWVKDADSGNKIWSTGEEESEYAAMFRTFDHNGDKKITLRELANTMATMHNLERKEVEKLFQDLGKGKRDYISEDEFVGMLKSFVNGDEEHQPGTRGQKKQNRSSTNEEGGEGGGEQLYFQENAVSHGLRVLGQLTEL</sequence>
<dbReference type="Pfam" id="PF13499">
    <property type="entry name" value="EF-hand_7"/>
    <property type="match status" value="1"/>
</dbReference>
<keyword evidence="4" id="KW-0677">Repeat</keyword>
<keyword evidence="6" id="KW-0449">Lipoprotein</keyword>
<evidence type="ECO:0000256" key="3">
    <source>
        <dbReference type="ARBA" id="ARBA00022723"/>
    </source>
</evidence>
<keyword evidence="2" id="KW-0519">Myristate</keyword>
<feature type="region of interest" description="Disordered" evidence="7">
    <location>
        <begin position="488"/>
        <end position="518"/>
    </location>
</feature>
<evidence type="ECO:0000256" key="5">
    <source>
        <dbReference type="ARBA" id="ARBA00022837"/>
    </source>
</evidence>
<name>A0A9W7G1R8_9STRA</name>
<comment type="similarity">
    <text evidence="1">Belongs to the recoverin family.</text>
</comment>
<dbReference type="InterPro" id="IPR011992">
    <property type="entry name" value="EF-hand-dom_pair"/>
</dbReference>
<dbReference type="Gene3D" id="1.10.238.10">
    <property type="entry name" value="EF-hand"/>
    <property type="match status" value="3"/>
</dbReference>
<evidence type="ECO:0000256" key="2">
    <source>
        <dbReference type="ARBA" id="ARBA00022707"/>
    </source>
</evidence>
<feature type="region of interest" description="Disordered" evidence="7">
    <location>
        <begin position="275"/>
        <end position="315"/>
    </location>
</feature>
<dbReference type="PANTHER" id="PTHR23055:SF178">
    <property type="entry name" value="NEUROCALCIN HOMOLOG"/>
    <property type="match status" value="1"/>
</dbReference>